<comment type="caution">
    <text evidence="1">The sequence shown here is derived from an EMBL/GenBank/DDBJ whole genome shotgun (WGS) entry which is preliminary data.</text>
</comment>
<dbReference type="InterPro" id="IPR018247">
    <property type="entry name" value="EF_Hand_1_Ca_BS"/>
</dbReference>
<dbReference type="Gene3D" id="1.10.1330.10">
    <property type="entry name" value="Dockerin domain"/>
    <property type="match status" value="1"/>
</dbReference>
<dbReference type="PROSITE" id="PS00018">
    <property type="entry name" value="EF_HAND_1"/>
    <property type="match status" value="1"/>
</dbReference>
<dbReference type="SUPFAM" id="SSF63446">
    <property type="entry name" value="Type I dockerin domain"/>
    <property type="match status" value="1"/>
</dbReference>
<proteinExistence type="predicted"/>
<name>X0SPK7_9ZZZZ</name>
<accession>X0SPK7</accession>
<dbReference type="AlphaFoldDB" id="X0SPK7"/>
<sequence>MVATNGCGSQTSAAATLAVLVPAPGDLDLDCDIDLYDYESFAQCLAGPAGGIPPGCDEADLDDSGSVDLRDVAKFKLAFTGE</sequence>
<evidence type="ECO:0008006" key="2">
    <source>
        <dbReference type="Google" id="ProtNLM"/>
    </source>
</evidence>
<evidence type="ECO:0000313" key="1">
    <source>
        <dbReference type="EMBL" id="GAF77061.1"/>
    </source>
</evidence>
<reference evidence="1" key="1">
    <citation type="journal article" date="2014" name="Front. Microbiol.">
        <title>High frequency of phylogenetically diverse reductive dehalogenase-homologous genes in deep subseafloor sedimentary metagenomes.</title>
        <authorList>
            <person name="Kawai M."/>
            <person name="Futagami T."/>
            <person name="Toyoda A."/>
            <person name="Takaki Y."/>
            <person name="Nishi S."/>
            <person name="Hori S."/>
            <person name="Arai W."/>
            <person name="Tsubouchi T."/>
            <person name="Morono Y."/>
            <person name="Uchiyama I."/>
            <person name="Ito T."/>
            <person name="Fujiyama A."/>
            <person name="Inagaki F."/>
            <person name="Takami H."/>
        </authorList>
    </citation>
    <scope>NUCLEOTIDE SEQUENCE</scope>
    <source>
        <strain evidence="1">Expedition CK06-06</strain>
    </source>
</reference>
<gene>
    <name evidence="1" type="ORF">S01H1_18032</name>
</gene>
<dbReference type="GO" id="GO:0000272">
    <property type="term" value="P:polysaccharide catabolic process"/>
    <property type="evidence" value="ECO:0007669"/>
    <property type="project" value="InterPro"/>
</dbReference>
<organism evidence="1">
    <name type="scientific">marine sediment metagenome</name>
    <dbReference type="NCBI Taxonomy" id="412755"/>
    <lineage>
        <taxon>unclassified sequences</taxon>
        <taxon>metagenomes</taxon>
        <taxon>ecological metagenomes</taxon>
    </lineage>
</organism>
<protein>
    <recommendedName>
        <fullName evidence="2">Dockerin domain-containing protein</fullName>
    </recommendedName>
</protein>
<dbReference type="InterPro" id="IPR036439">
    <property type="entry name" value="Dockerin_dom_sf"/>
</dbReference>
<dbReference type="EMBL" id="BARS01009610">
    <property type="protein sequence ID" value="GAF77061.1"/>
    <property type="molecule type" value="Genomic_DNA"/>
</dbReference>